<dbReference type="Gene3D" id="3.30.470.20">
    <property type="entry name" value="ATP-grasp fold, B domain"/>
    <property type="match status" value="1"/>
</dbReference>
<reference evidence="2 3" key="1">
    <citation type="submission" date="2017-03" db="EMBL/GenBank/DDBJ databases">
        <title>Draft genome sequence of Streptomyces scabrisporus NF3, endophyte isolated from Amphipterygium adstringens.</title>
        <authorList>
            <person name="Vazquez M."/>
            <person name="Ceapa C.D."/>
            <person name="Rodriguez Luna D."/>
            <person name="Sanchez Esquivel S."/>
        </authorList>
    </citation>
    <scope>NUCLEOTIDE SEQUENCE [LARGE SCALE GENOMIC DNA]</scope>
    <source>
        <strain evidence="2 3">NF3</strain>
    </source>
</reference>
<sequence>MPQDPLIRRIDRFEAHVASRPGLRLRVACPSQEFSELEMQQGLGRWLSCVRGLWESLGVASRPDLAMLMFQAPPVPASVERYLLALRPAEGRNSVADRLLRHALIGLPDASDRHLSEKLLERPELLDRVGALISRARARGQVVEPLSCYQASTRMDEVAERIGVERGETPSRTLTWGSKAGGRKVFRAGGLAHAPGGYEPVHDMAALARQATELVRVHGTKRWLVKINDGYGSGHGLAAFTPADARYRTVLTALRQLQPLTENISRDRFLESLTAEGAIIEQYLPTPPRGEKRSPSTLLYLHHSADGGFDLQFLGTHEQVLGADLQYLGCRFPASHEYRGTLVDMSLTVGKELGSVGVRGHVGIDFIARKAADGRWDVHAIELNLRQTGTTHPHRTVRALLPGTWPEDGLLTHRGSVVHYTGTDGLISPAYRGLTPDSLIEELRHRPGLAFDATSGRGVVPHFWTALRPYGKIGATFIGTSREECDVLQREFTDLLDGMAGCAPAARG</sequence>
<dbReference type="EMBL" id="MWQN01000004">
    <property type="protein sequence ID" value="OPC77135.1"/>
    <property type="molecule type" value="Genomic_DNA"/>
</dbReference>
<dbReference type="InterPro" id="IPR041356">
    <property type="entry name" value="PGM1_C"/>
</dbReference>
<dbReference type="Pfam" id="PF18105">
    <property type="entry name" value="PGM1_C"/>
    <property type="match status" value="1"/>
</dbReference>
<protein>
    <recommendedName>
        <fullName evidence="1">PGM1 C-terminal domain-containing protein</fullName>
    </recommendedName>
</protein>
<dbReference type="STRING" id="159449.B4N89_41995"/>
<name>A0A1T3NKA1_9ACTN</name>
<evidence type="ECO:0000313" key="3">
    <source>
        <dbReference type="Proteomes" id="UP000190037"/>
    </source>
</evidence>
<evidence type="ECO:0000313" key="2">
    <source>
        <dbReference type="EMBL" id="OPC77135.1"/>
    </source>
</evidence>
<keyword evidence="3" id="KW-1185">Reference proteome</keyword>
<dbReference type="RefSeq" id="WP_143658285.1">
    <property type="nucleotide sequence ID" value="NZ_MWQN01000004.1"/>
</dbReference>
<organism evidence="2 3">
    <name type="scientific">Embleya scabrispora</name>
    <dbReference type="NCBI Taxonomy" id="159449"/>
    <lineage>
        <taxon>Bacteria</taxon>
        <taxon>Bacillati</taxon>
        <taxon>Actinomycetota</taxon>
        <taxon>Actinomycetes</taxon>
        <taxon>Kitasatosporales</taxon>
        <taxon>Streptomycetaceae</taxon>
        <taxon>Embleya</taxon>
    </lineage>
</organism>
<proteinExistence type="predicted"/>
<comment type="caution">
    <text evidence="2">The sequence shown here is derived from an EMBL/GenBank/DDBJ whole genome shotgun (WGS) entry which is preliminary data.</text>
</comment>
<dbReference type="OrthoDB" id="164032at2"/>
<gene>
    <name evidence="2" type="ORF">B4N89_41995</name>
</gene>
<dbReference type="Proteomes" id="UP000190037">
    <property type="component" value="Unassembled WGS sequence"/>
</dbReference>
<feature type="domain" description="PGM1 C-terminal" evidence="1">
    <location>
        <begin position="448"/>
        <end position="486"/>
    </location>
</feature>
<accession>A0A1T3NKA1</accession>
<dbReference type="SUPFAM" id="SSF56059">
    <property type="entry name" value="Glutathione synthetase ATP-binding domain-like"/>
    <property type="match status" value="1"/>
</dbReference>
<evidence type="ECO:0000259" key="1">
    <source>
        <dbReference type="Pfam" id="PF18105"/>
    </source>
</evidence>
<dbReference type="AlphaFoldDB" id="A0A1T3NKA1"/>